<comment type="caution">
    <text evidence="1">The sequence shown here is derived from an EMBL/GenBank/DDBJ whole genome shotgun (WGS) entry which is preliminary data.</text>
</comment>
<feature type="non-terminal residue" evidence="1">
    <location>
        <position position="1"/>
    </location>
</feature>
<evidence type="ECO:0000313" key="1">
    <source>
        <dbReference type="EMBL" id="CAG8679079.1"/>
    </source>
</evidence>
<feature type="non-terminal residue" evidence="1">
    <location>
        <position position="55"/>
    </location>
</feature>
<dbReference type="EMBL" id="CAJVPU010020963">
    <property type="protein sequence ID" value="CAG8679079.1"/>
    <property type="molecule type" value="Genomic_DNA"/>
</dbReference>
<evidence type="ECO:0000313" key="2">
    <source>
        <dbReference type="Proteomes" id="UP000789702"/>
    </source>
</evidence>
<name>A0ACA9NWN3_9GLOM</name>
<accession>A0ACA9NWN3</accession>
<protein>
    <submittedName>
        <fullName evidence="1">2982_t:CDS:1</fullName>
    </submittedName>
</protein>
<reference evidence="1" key="1">
    <citation type="submission" date="2021-06" db="EMBL/GenBank/DDBJ databases">
        <authorList>
            <person name="Kallberg Y."/>
            <person name="Tangrot J."/>
            <person name="Rosling A."/>
        </authorList>
    </citation>
    <scope>NUCLEOTIDE SEQUENCE</scope>
    <source>
        <strain evidence="1">IL203A</strain>
    </source>
</reference>
<keyword evidence="2" id="KW-1185">Reference proteome</keyword>
<proteinExistence type="predicted"/>
<gene>
    <name evidence="1" type="ORF">DHETER_LOCUS10548</name>
</gene>
<sequence>SVHNNKDCLNLNNFDGESSYNLSQDNENIYEPTQDSNLIQDASLATDKNYNKDEE</sequence>
<dbReference type="Proteomes" id="UP000789702">
    <property type="component" value="Unassembled WGS sequence"/>
</dbReference>
<organism evidence="1 2">
    <name type="scientific">Dentiscutata heterogama</name>
    <dbReference type="NCBI Taxonomy" id="1316150"/>
    <lineage>
        <taxon>Eukaryota</taxon>
        <taxon>Fungi</taxon>
        <taxon>Fungi incertae sedis</taxon>
        <taxon>Mucoromycota</taxon>
        <taxon>Glomeromycotina</taxon>
        <taxon>Glomeromycetes</taxon>
        <taxon>Diversisporales</taxon>
        <taxon>Gigasporaceae</taxon>
        <taxon>Dentiscutata</taxon>
    </lineage>
</organism>